<evidence type="ECO:0000313" key="2">
    <source>
        <dbReference type="Proteomes" id="UP000233769"/>
    </source>
</evidence>
<accession>A0A2N9AN24</accession>
<protein>
    <submittedName>
        <fullName evidence="1">Uncharacterized protein</fullName>
    </submittedName>
</protein>
<name>A0A2N9AN24_METEX</name>
<gene>
    <name evidence="1" type="ORF">TK0001_2117</name>
</gene>
<reference evidence="2" key="1">
    <citation type="submission" date="2017-10" db="EMBL/GenBank/DDBJ databases">
        <authorList>
            <person name="Regsiter A."/>
            <person name="William W."/>
        </authorList>
    </citation>
    <scope>NUCLEOTIDE SEQUENCE [LARGE SCALE GENOMIC DNA]</scope>
</reference>
<dbReference type="AlphaFoldDB" id="A0A2N9AN24"/>
<organism evidence="1 2">
    <name type="scientific">Methylorubrum extorquens</name>
    <name type="common">Methylobacterium dichloromethanicum</name>
    <name type="synonym">Methylobacterium extorquens</name>
    <dbReference type="NCBI Taxonomy" id="408"/>
    <lineage>
        <taxon>Bacteria</taxon>
        <taxon>Pseudomonadati</taxon>
        <taxon>Pseudomonadota</taxon>
        <taxon>Alphaproteobacteria</taxon>
        <taxon>Hyphomicrobiales</taxon>
        <taxon>Methylobacteriaceae</taxon>
        <taxon>Methylorubrum</taxon>
    </lineage>
</organism>
<sequence length="164" mass="18031">MPWTRRTITPHWPARDLTIVVETSRIADARDLATDPVWQSAPLTKAGRAAVLRPAGGVCGPALLRGWRVRMPGMVEHCALVLRLDDHFLHGALVSARPERVAMEYTDRMLVVTPELVVGVRGAYEDSAFGHVGDLLVGTYRRRRPRRRPVEAGDIDALAALAPG</sequence>
<proteinExistence type="predicted"/>
<dbReference type="EMBL" id="LT962688">
    <property type="protein sequence ID" value="SOR28719.1"/>
    <property type="molecule type" value="Genomic_DNA"/>
</dbReference>
<dbReference type="Proteomes" id="UP000233769">
    <property type="component" value="Chromosome tk0001"/>
</dbReference>
<evidence type="ECO:0000313" key="1">
    <source>
        <dbReference type="EMBL" id="SOR28719.1"/>
    </source>
</evidence>